<dbReference type="EMBL" id="KN847319">
    <property type="protein sequence ID" value="KIW57013.1"/>
    <property type="molecule type" value="Genomic_DNA"/>
</dbReference>
<accession>A0A0D2ENL6</accession>
<dbReference type="HOGENOM" id="CLU_1695490_0_0_1"/>
<sequence length="155" mass="16720">MASLAADNELSAVIVNMTFLTLDDTRIWFDTTSIDSVMQGAPETAFIFTRTDTGQERVPSNKRTFGMAFGSPYTTEPSTAKKVVVGHPRQDDANVALSLKTSSLTTTCSEATSILKSTTLKSCLRKGNPPGSNARPSSIRPRKHVRFMDGTSLAS</sequence>
<proteinExistence type="predicted"/>
<dbReference type="GeneID" id="25327526"/>
<gene>
    <name evidence="2" type="ORF">PV05_05618</name>
</gene>
<organism evidence="2 3">
    <name type="scientific">Exophiala xenobiotica</name>
    <dbReference type="NCBI Taxonomy" id="348802"/>
    <lineage>
        <taxon>Eukaryota</taxon>
        <taxon>Fungi</taxon>
        <taxon>Dikarya</taxon>
        <taxon>Ascomycota</taxon>
        <taxon>Pezizomycotina</taxon>
        <taxon>Eurotiomycetes</taxon>
        <taxon>Chaetothyriomycetidae</taxon>
        <taxon>Chaetothyriales</taxon>
        <taxon>Herpotrichiellaceae</taxon>
        <taxon>Exophiala</taxon>
    </lineage>
</organism>
<protein>
    <submittedName>
        <fullName evidence="2">Uncharacterized protein</fullName>
    </submittedName>
</protein>
<name>A0A0D2ENL6_9EURO</name>
<reference evidence="2 3" key="1">
    <citation type="submission" date="2015-01" db="EMBL/GenBank/DDBJ databases">
        <title>The Genome Sequence of Exophiala xenobiotica CBS118157.</title>
        <authorList>
            <consortium name="The Broad Institute Genomics Platform"/>
            <person name="Cuomo C."/>
            <person name="de Hoog S."/>
            <person name="Gorbushina A."/>
            <person name="Stielow B."/>
            <person name="Teixiera M."/>
            <person name="Abouelleil A."/>
            <person name="Chapman S.B."/>
            <person name="Priest M."/>
            <person name="Young S.K."/>
            <person name="Wortman J."/>
            <person name="Nusbaum C."/>
            <person name="Birren B."/>
        </authorList>
    </citation>
    <scope>NUCLEOTIDE SEQUENCE [LARGE SCALE GENOMIC DNA]</scope>
    <source>
        <strain evidence="2 3">CBS 118157</strain>
    </source>
</reference>
<evidence type="ECO:0000313" key="3">
    <source>
        <dbReference type="Proteomes" id="UP000054342"/>
    </source>
</evidence>
<dbReference type="RefSeq" id="XP_013317597.1">
    <property type="nucleotide sequence ID" value="XM_013462143.1"/>
</dbReference>
<keyword evidence="3" id="KW-1185">Reference proteome</keyword>
<dbReference type="AlphaFoldDB" id="A0A0D2ENL6"/>
<feature type="region of interest" description="Disordered" evidence="1">
    <location>
        <begin position="122"/>
        <end position="141"/>
    </location>
</feature>
<evidence type="ECO:0000256" key="1">
    <source>
        <dbReference type="SAM" id="MobiDB-lite"/>
    </source>
</evidence>
<dbReference type="Proteomes" id="UP000054342">
    <property type="component" value="Unassembled WGS sequence"/>
</dbReference>
<evidence type="ECO:0000313" key="2">
    <source>
        <dbReference type="EMBL" id="KIW57013.1"/>
    </source>
</evidence>